<reference evidence="1 2" key="1">
    <citation type="submission" date="2021-11" db="EMBL/GenBank/DDBJ databases">
        <authorList>
            <person name="Lee D.-H."/>
            <person name="Kim S.-B."/>
        </authorList>
    </citation>
    <scope>NUCLEOTIDE SEQUENCE [LARGE SCALE GENOMIC DNA]</scope>
    <source>
        <strain evidence="1 2">KCTC 52223</strain>
    </source>
</reference>
<comment type="caution">
    <text evidence="1">The sequence shown here is derived from an EMBL/GenBank/DDBJ whole genome shotgun (WGS) entry which is preliminary data.</text>
</comment>
<evidence type="ECO:0000313" key="2">
    <source>
        <dbReference type="Proteomes" id="UP001198862"/>
    </source>
</evidence>
<sequence>MTIESQTRDDAKIALAELMIRKAGLIRTVRHEMHKQGVVYFNGLTEILDAIERAKKED</sequence>
<organism evidence="1 2">
    <name type="scientific">Reyranella aquatilis</name>
    <dbReference type="NCBI Taxonomy" id="2035356"/>
    <lineage>
        <taxon>Bacteria</taxon>
        <taxon>Pseudomonadati</taxon>
        <taxon>Pseudomonadota</taxon>
        <taxon>Alphaproteobacteria</taxon>
        <taxon>Hyphomicrobiales</taxon>
        <taxon>Reyranellaceae</taxon>
        <taxon>Reyranella</taxon>
    </lineage>
</organism>
<name>A0ABS8KR58_9HYPH</name>
<dbReference type="EMBL" id="JAJISD010000002">
    <property type="protein sequence ID" value="MCC8428504.1"/>
    <property type="molecule type" value="Genomic_DNA"/>
</dbReference>
<protein>
    <submittedName>
        <fullName evidence="1">Uncharacterized protein</fullName>
    </submittedName>
</protein>
<proteinExistence type="predicted"/>
<dbReference type="RefSeq" id="WP_230549728.1">
    <property type="nucleotide sequence ID" value="NZ_JAJISD010000002.1"/>
</dbReference>
<gene>
    <name evidence="1" type="ORF">LJ725_05975</name>
</gene>
<evidence type="ECO:0000313" key="1">
    <source>
        <dbReference type="EMBL" id="MCC8428504.1"/>
    </source>
</evidence>
<accession>A0ABS8KR58</accession>
<dbReference type="Proteomes" id="UP001198862">
    <property type="component" value="Unassembled WGS sequence"/>
</dbReference>
<keyword evidence="2" id="KW-1185">Reference proteome</keyword>